<evidence type="ECO:0000313" key="2">
    <source>
        <dbReference type="EMBL" id="JAH23419.1"/>
    </source>
</evidence>
<dbReference type="EMBL" id="GBXM01085158">
    <property type="protein sequence ID" value="JAH23419.1"/>
    <property type="molecule type" value="Transcribed_RNA"/>
</dbReference>
<sequence length="34" mass="3723">MGTRENFHILLSQSTRGVRGQSETEMGITLSNTA</sequence>
<reference evidence="2" key="1">
    <citation type="submission" date="2014-11" db="EMBL/GenBank/DDBJ databases">
        <authorList>
            <person name="Amaro Gonzalez C."/>
        </authorList>
    </citation>
    <scope>NUCLEOTIDE SEQUENCE</scope>
</reference>
<accession>A0A0E9R2T1</accession>
<reference evidence="2" key="2">
    <citation type="journal article" date="2015" name="Fish Shellfish Immunol.">
        <title>Early steps in the European eel (Anguilla anguilla)-Vibrio vulnificus interaction in the gills: Role of the RtxA13 toxin.</title>
        <authorList>
            <person name="Callol A."/>
            <person name="Pajuelo D."/>
            <person name="Ebbesson L."/>
            <person name="Teles M."/>
            <person name="MacKenzie S."/>
            <person name="Amaro C."/>
        </authorList>
    </citation>
    <scope>NUCLEOTIDE SEQUENCE</scope>
</reference>
<proteinExistence type="predicted"/>
<dbReference type="AlphaFoldDB" id="A0A0E9R2T1"/>
<name>A0A0E9R2T1_ANGAN</name>
<protein>
    <submittedName>
        <fullName evidence="2">Uncharacterized protein</fullName>
    </submittedName>
</protein>
<evidence type="ECO:0000256" key="1">
    <source>
        <dbReference type="SAM" id="MobiDB-lite"/>
    </source>
</evidence>
<organism evidence="2">
    <name type="scientific">Anguilla anguilla</name>
    <name type="common">European freshwater eel</name>
    <name type="synonym">Muraena anguilla</name>
    <dbReference type="NCBI Taxonomy" id="7936"/>
    <lineage>
        <taxon>Eukaryota</taxon>
        <taxon>Metazoa</taxon>
        <taxon>Chordata</taxon>
        <taxon>Craniata</taxon>
        <taxon>Vertebrata</taxon>
        <taxon>Euteleostomi</taxon>
        <taxon>Actinopterygii</taxon>
        <taxon>Neopterygii</taxon>
        <taxon>Teleostei</taxon>
        <taxon>Anguilliformes</taxon>
        <taxon>Anguillidae</taxon>
        <taxon>Anguilla</taxon>
    </lineage>
</organism>
<feature type="region of interest" description="Disordered" evidence="1">
    <location>
        <begin position="13"/>
        <end position="34"/>
    </location>
</feature>